<evidence type="ECO:0000256" key="9">
    <source>
        <dbReference type="PIRNR" id="PIRNR003128"/>
    </source>
</evidence>
<feature type="coiled-coil region" evidence="10">
    <location>
        <begin position="174"/>
        <end position="201"/>
    </location>
</feature>
<gene>
    <name evidence="12" type="primary">recN</name>
    <name evidence="12" type="ORF">V6E02_11915</name>
</gene>
<dbReference type="Pfam" id="PF02463">
    <property type="entry name" value="SMC_N"/>
    <property type="match status" value="1"/>
</dbReference>
<evidence type="ECO:0000256" key="8">
    <source>
        <dbReference type="ARBA" id="ARBA00033408"/>
    </source>
</evidence>
<proteinExistence type="inferred from homology"/>
<dbReference type="CDD" id="cd03241">
    <property type="entry name" value="ABC_RecN"/>
    <property type="match status" value="2"/>
</dbReference>
<evidence type="ECO:0000313" key="12">
    <source>
        <dbReference type="EMBL" id="MEO1767916.1"/>
    </source>
</evidence>
<evidence type="ECO:0000259" key="11">
    <source>
        <dbReference type="Pfam" id="PF02463"/>
    </source>
</evidence>
<evidence type="ECO:0000256" key="10">
    <source>
        <dbReference type="SAM" id="Coils"/>
    </source>
</evidence>
<keyword evidence="5 9" id="KW-0227">DNA damage</keyword>
<dbReference type="NCBIfam" id="TIGR00634">
    <property type="entry name" value="recN"/>
    <property type="match status" value="1"/>
</dbReference>
<comment type="caution">
    <text evidence="12">The sequence shown here is derived from an EMBL/GenBank/DDBJ whole genome shotgun (WGS) entry which is preliminary data.</text>
</comment>
<dbReference type="Proteomes" id="UP001482231">
    <property type="component" value="Unassembled WGS sequence"/>
</dbReference>
<dbReference type="EMBL" id="JBAJEX010000013">
    <property type="protein sequence ID" value="MEO1767916.1"/>
    <property type="molecule type" value="Genomic_DNA"/>
</dbReference>
<sequence>MLVHLSVRDFVIVDRVELDFEPGFTVLTGETGAGKSILIDALALVLGDRADAAVVREGCARAEIAAQFDIGRAPEIGQWLAAQDLTGDEGVCLLRRVVDASGRSRAFINGHAATLQQLREVGERLVDIHGQHAHQSLLKPATQRALLDGYAALDVLAGLVSDLYHDWQAIRRQRELAEHDAAQLAREREELEWQVQALEALDFSEEEWAALQAEHSRLAHAASLIEGAREAVEQLSESDLSLLSQLAGVIDRLRQLREYDPALVDVLEILEPAEIQLREAAYALNHYRQRLELDPERLAECEARLEAIHRAARRFRVTPERLPALLQSARTRLAELSEAGDVAALVQREATLKARWRAEAEKLSVERAKAAAELSRKVTDTLQTLAMAGARFEVALIPVPEGGSFGLENAEFRVASHAGAALRPLAKVASGGELSRISLAIQVAALDVTPVPTLIFDEVDVGIGGGVAEIVGALLKRLAQSRQVLCITHLPQVAAQGEHHLRVWKEIRDGATVSRIAPLKRDQRVEEIARMLGGMDITDTTRAHAAEMLSR</sequence>
<evidence type="ECO:0000256" key="6">
    <source>
        <dbReference type="ARBA" id="ARBA00022840"/>
    </source>
</evidence>
<evidence type="ECO:0000256" key="1">
    <source>
        <dbReference type="ARBA" id="ARBA00003618"/>
    </source>
</evidence>
<keyword evidence="4" id="KW-0547">Nucleotide-binding</keyword>
<dbReference type="Gene3D" id="3.40.50.300">
    <property type="entry name" value="P-loop containing nucleotide triphosphate hydrolases"/>
    <property type="match status" value="2"/>
</dbReference>
<dbReference type="SUPFAM" id="SSF52540">
    <property type="entry name" value="P-loop containing nucleoside triphosphate hydrolases"/>
    <property type="match status" value="1"/>
</dbReference>
<protein>
    <recommendedName>
        <fullName evidence="3 9">DNA repair protein RecN</fullName>
    </recommendedName>
    <alternativeName>
        <fullName evidence="8 9">Recombination protein N</fullName>
    </alternativeName>
</protein>
<reference evidence="12 13" key="1">
    <citation type="submission" date="2024-02" db="EMBL/GenBank/DDBJ databases">
        <title>New thermophilic sulfur-oxidizing bacteria from a hot springs of the Uzon caldera (Kamchatka, Russia).</title>
        <authorList>
            <person name="Dukat A.M."/>
            <person name="Elcheninov A.G."/>
            <person name="Frolov E.N."/>
        </authorList>
    </citation>
    <scope>NUCLEOTIDE SEQUENCE [LARGE SCALE GENOMIC DNA]</scope>
    <source>
        <strain evidence="12 13">AK1</strain>
    </source>
</reference>
<name>A0ABV0EGY9_9BURK</name>
<keyword evidence="13" id="KW-1185">Reference proteome</keyword>
<accession>A0ABV0EGY9</accession>
<organism evidence="12 13">
    <name type="scientific">Thiobacter aerophilum</name>
    <dbReference type="NCBI Taxonomy" id="3121275"/>
    <lineage>
        <taxon>Bacteria</taxon>
        <taxon>Pseudomonadati</taxon>
        <taxon>Pseudomonadota</taxon>
        <taxon>Betaproteobacteria</taxon>
        <taxon>Burkholderiales</taxon>
        <taxon>Thiobacteraceae</taxon>
        <taxon>Thiobacter</taxon>
    </lineage>
</organism>
<feature type="domain" description="RecF/RecN/SMC N-terminal" evidence="11">
    <location>
        <begin position="3"/>
        <end position="505"/>
    </location>
</feature>
<evidence type="ECO:0000313" key="13">
    <source>
        <dbReference type="Proteomes" id="UP001482231"/>
    </source>
</evidence>
<dbReference type="PANTHER" id="PTHR11059:SF0">
    <property type="entry name" value="DNA REPAIR PROTEIN RECN"/>
    <property type="match status" value="1"/>
</dbReference>
<dbReference type="InterPro" id="IPR027417">
    <property type="entry name" value="P-loop_NTPase"/>
</dbReference>
<evidence type="ECO:0000256" key="7">
    <source>
        <dbReference type="ARBA" id="ARBA00023204"/>
    </source>
</evidence>
<evidence type="ECO:0000256" key="5">
    <source>
        <dbReference type="ARBA" id="ARBA00022763"/>
    </source>
</evidence>
<dbReference type="PANTHER" id="PTHR11059">
    <property type="entry name" value="DNA REPAIR PROTEIN RECN"/>
    <property type="match status" value="1"/>
</dbReference>
<evidence type="ECO:0000256" key="3">
    <source>
        <dbReference type="ARBA" id="ARBA00021315"/>
    </source>
</evidence>
<dbReference type="InterPro" id="IPR003395">
    <property type="entry name" value="RecF/RecN/SMC_N"/>
</dbReference>
<dbReference type="NCBIfam" id="NF008121">
    <property type="entry name" value="PRK10869.1"/>
    <property type="match status" value="1"/>
</dbReference>
<keyword evidence="6" id="KW-0067">ATP-binding</keyword>
<keyword evidence="7 9" id="KW-0234">DNA repair</keyword>
<evidence type="ECO:0000256" key="4">
    <source>
        <dbReference type="ARBA" id="ARBA00022741"/>
    </source>
</evidence>
<dbReference type="InterPro" id="IPR004604">
    <property type="entry name" value="DNA_recomb/repair_RecN"/>
</dbReference>
<evidence type="ECO:0000256" key="2">
    <source>
        <dbReference type="ARBA" id="ARBA00009441"/>
    </source>
</evidence>
<dbReference type="RefSeq" id="WP_347309028.1">
    <property type="nucleotide sequence ID" value="NZ_JBAJEX010000013.1"/>
</dbReference>
<comment type="function">
    <text evidence="1 9">May be involved in recombinational repair of damaged DNA.</text>
</comment>
<comment type="similarity">
    <text evidence="2 9">Belongs to the RecN family.</text>
</comment>
<dbReference type="PIRSF" id="PIRSF003128">
    <property type="entry name" value="RecN"/>
    <property type="match status" value="1"/>
</dbReference>
<keyword evidence="10" id="KW-0175">Coiled coil</keyword>